<feature type="transmembrane region" description="Helical" evidence="7">
    <location>
        <begin position="71"/>
        <end position="90"/>
    </location>
</feature>
<dbReference type="OrthoDB" id="8670769at2"/>
<feature type="transmembrane region" description="Helical" evidence="7">
    <location>
        <begin position="470"/>
        <end position="487"/>
    </location>
</feature>
<comment type="subcellular location">
    <subcellularLocation>
        <location evidence="1">Cell membrane</location>
        <topology evidence="1">Multi-pass membrane protein</topology>
    </subcellularLocation>
</comment>
<keyword evidence="12" id="KW-1185">Reference proteome</keyword>
<gene>
    <name evidence="10" type="ORF">A7K98_07010</name>
    <name evidence="11" type="ORF">A7K99_07010</name>
</gene>
<evidence type="ECO:0000313" key="13">
    <source>
        <dbReference type="Proteomes" id="UP000195814"/>
    </source>
</evidence>
<keyword evidence="5 7" id="KW-0472">Membrane</keyword>
<dbReference type="PANTHER" id="PTHR30509">
    <property type="entry name" value="P-HYDROXYBENZOIC ACID EFFLUX PUMP SUBUNIT-RELATED"/>
    <property type="match status" value="1"/>
</dbReference>
<evidence type="ECO:0000313" key="12">
    <source>
        <dbReference type="Proteomes" id="UP000195729"/>
    </source>
</evidence>
<dbReference type="EMBL" id="CP015581">
    <property type="protein sequence ID" value="ARU97590.1"/>
    <property type="molecule type" value="Genomic_DNA"/>
</dbReference>
<protein>
    <submittedName>
        <fullName evidence="10">TIGR01666 family membrane protein</fullName>
    </submittedName>
</protein>
<dbReference type="NCBIfam" id="TIGR01666">
    <property type="entry name" value="YCCS"/>
    <property type="match status" value="1"/>
</dbReference>
<feature type="transmembrane region" description="Helical" evidence="7">
    <location>
        <begin position="96"/>
        <end position="113"/>
    </location>
</feature>
<dbReference type="InterPro" id="IPR032692">
    <property type="entry name" value="YccS_N"/>
</dbReference>
<evidence type="ECO:0000256" key="5">
    <source>
        <dbReference type="ARBA" id="ARBA00023136"/>
    </source>
</evidence>
<evidence type="ECO:0000259" key="9">
    <source>
        <dbReference type="Pfam" id="PF13515"/>
    </source>
</evidence>
<dbReference type="Proteomes" id="UP000195814">
    <property type="component" value="Chromosome"/>
</dbReference>
<feature type="transmembrane region" description="Helical" evidence="7">
    <location>
        <begin position="147"/>
        <end position="166"/>
    </location>
</feature>
<feature type="transmembrane region" description="Helical" evidence="7">
    <location>
        <begin position="443"/>
        <end position="464"/>
    </location>
</feature>
<name>A0A1Y0L698_TATCI</name>
<feature type="domain" description="Integral membrane bound transporter" evidence="9">
    <location>
        <begin position="410"/>
        <end position="530"/>
    </location>
</feature>
<dbReference type="EMBL" id="CP015579">
    <property type="protein sequence ID" value="ARU93551.1"/>
    <property type="molecule type" value="Genomic_DNA"/>
</dbReference>
<evidence type="ECO:0000256" key="4">
    <source>
        <dbReference type="ARBA" id="ARBA00022989"/>
    </source>
</evidence>
<feature type="transmembrane region" description="Helical" evidence="7">
    <location>
        <begin position="26"/>
        <end position="59"/>
    </location>
</feature>
<accession>A0A1Y0L698</accession>
<evidence type="ECO:0000313" key="10">
    <source>
        <dbReference type="EMBL" id="ARU93551.1"/>
    </source>
</evidence>
<dbReference type="NCBIfam" id="TIGR01667">
    <property type="entry name" value="YCCS_YHFK"/>
    <property type="match status" value="1"/>
</dbReference>
<proteinExistence type="inferred from homology"/>
<organism evidence="10 13">
    <name type="scientific">Tatumella citrea</name>
    <name type="common">Pantoea citrea</name>
    <dbReference type="NCBI Taxonomy" id="53336"/>
    <lineage>
        <taxon>Bacteria</taxon>
        <taxon>Pseudomonadati</taxon>
        <taxon>Pseudomonadota</taxon>
        <taxon>Gammaproteobacteria</taxon>
        <taxon>Enterobacterales</taxon>
        <taxon>Erwiniaceae</taxon>
        <taxon>Tatumella</taxon>
    </lineage>
</organism>
<feature type="transmembrane region" description="Helical" evidence="7">
    <location>
        <begin position="394"/>
        <end position="415"/>
    </location>
</feature>
<evidence type="ECO:0000259" key="8">
    <source>
        <dbReference type="Pfam" id="PF12805"/>
    </source>
</evidence>
<sequence length="714" mass="81086">MKFGSGLLNGWRTFLMNKLWRDPVRIFIAMTGCVILSWSLQNITWTIPLILGVVAAALTDIDDRLTGRLRNMSITLGCFCLATVSVELLFPHPWLFFFGLAISSWLYILLGALGQRYATIAFGALLMAIYTMLGIHLFSLWYLQPLLLLSGALWYYLLTMLMHLLFPVQPVQEQLAQTYNQLAGYLDAKANLFDPDAEATDDPSLIQAALVNSQLVSQFNLTKTAIQSRLSGERAARNSRRSLLYYFAAQEIHERANSSHIQYHQLRNEWRYSEILFRFQRLMHMQAGACRQVAHSVIMKQPYHHDSRFERAFFHLQQALDRLALHSPGDPQSRGLHWLLRNLKAIDDQLISIASEQLLNNLWLNSDTHLSQEGLTGWQDVRVRLTRHLSPKSALFRHAVRVSVVLCVGYAFIMLTGMDRGYWILLTSLFVCQPNYAATKKRLALRIIGTLAGIIIGLPVLWLVPSIQGQLILIVISGVLFFAFRLIQYAQATIFITLLALLSFNLLGEGFDVALPRIIDTLIGCALSWMAVAWIFPDWRYRQLPDVINKALAANNRYLDAILEQYHEGKDNRMSYRVARRDAHNADAELALVISNLNSGNDLTLPVKDLAFRVLCLNHSFLSYISALGAHREKTGREDLLQLLDDTVSLSENIVQTTPDSEQQITEKLHVLIKEMNNIEANPESREPVMLQQIGLLLKVLPDLISIRKELKAL</sequence>
<dbReference type="Pfam" id="PF13515">
    <property type="entry name" value="FUSC_2"/>
    <property type="match status" value="1"/>
</dbReference>
<evidence type="ECO:0000256" key="7">
    <source>
        <dbReference type="SAM" id="Phobius"/>
    </source>
</evidence>
<evidence type="ECO:0000256" key="2">
    <source>
        <dbReference type="ARBA" id="ARBA00022475"/>
    </source>
</evidence>
<dbReference type="InterPro" id="IPR049453">
    <property type="entry name" value="Memb_transporter_dom"/>
</dbReference>
<dbReference type="Proteomes" id="UP000195729">
    <property type="component" value="Chromosome"/>
</dbReference>
<dbReference type="InterPro" id="IPR010019">
    <property type="entry name" value="Integral_membrane_YccS"/>
</dbReference>
<dbReference type="RefSeq" id="WP_087487914.1">
    <property type="nucleotide sequence ID" value="NZ_CP015579.1"/>
</dbReference>
<feature type="transmembrane region" description="Helical" evidence="7">
    <location>
        <begin position="514"/>
        <end position="536"/>
    </location>
</feature>
<feature type="domain" description="Integral membrane protein YccS N-terminal" evidence="8">
    <location>
        <begin position="72"/>
        <end position="350"/>
    </location>
</feature>
<feature type="transmembrane region" description="Helical" evidence="7">
    <location>
        <begin position="120"/>
        <end position="141"/>
    </location>
</feature>
<evidence type="ECO:0000256" key="1">
    <source>
        <dbReference type="ARBA" id="ARBA00004651"/>
    </source>
</evidence>
<dbReference type="GO" id="GO:0005886">
    <property type="term" value="C:plasma membrane"/>
    <property type="evidence" value="ECO:0007669"/>
    <property type="project" value="UniProtKB-SubCell"/>
</dbReference>
<dbReference type="KEGG" id="tci:A7K98_07010"/>
<reference evidence="12 13" key="1">
    <citation type="submission" date="2016-05" db="EMBL/GenBank/DDBJ databases">
        <title>Complete genome sequence of two 2,5-diketo-D-glunonic acid producing strain Tatumella citrea.</title>
        <authorList>
            <person name="Duan C."/>
            <person name="Yang J."/>
            <person name="Yang S."/>
        </authorList>
    </citation>
    <scope>NUCLEOTIDE SEQUENCE [LARGE SCALE GENOMIC DNA]</scope>
    <source>
        <strain evidence="11 12">ATCC 39140</strain>
        <strain evidence="10 13">DSM 13699</strain>
    </source>
</reference>
<evidence type="ECO:0000313" key="11">
    <source>
        <dbReference type="EMBL" id="ARU97590.1"/>
    </source>
</evidence>
<evidence type="ECO:0000256" key="6">
    <source>
        <dbReference type="ARBA" id="ARBA00043993"/>
    </source>
</evidence>
<dbReference type="AlphaFoldDB" id="A0A1Y0L698"/>
<dbReference type="PANTHER" id="PTHR30509:SF8">
    <property type="entry name" value="INNER MEMBRANE PROTEIN YCCS"/>
    <property type="match status" value="1"/>
</dbReference>
<keyword evidence="2" id="KW-1003">Cell membrane</keyword>
<comment type="similarity">
    <text evidence="6">Belongs to the YccS/YhfK family.</text>
</comment>
<keyword evidence="4 7" id="KW-1133">Transmembrane helix</keyword>
<dbReference type="InterPro" id="IPR010020">
    <property type="entry name" value="Integral_membrane_YCCS_YHJK"/>
</dbReference>
<keyword evidence="3 7" id="KW-0812">Transmembrane</keyword>
<evidence type="ECO:0000256" key="3">
    <source>
        <dbReference type="ARBA" id="ARBA00022692"/>
    </source>
</evidence>
<dbReference type="Pfam" id="PF12805">
    <property type="entry name" value="FUSC-like"/>
    <property type="match status" value="1"/>
</dbReference>